<dbReference type="Gene3D" id="3.80.10.10">
    <property type="entry name" value="Ribonuclease Inhibitor"/>
    <property type="match status" value="1"/>
</dbReference>
<dbReference type="SUPFAM" id="SSF52047">
    <property type="entry name" value="RNI-like"/>
    <property type="match status" value="1"/>
</dbReference>
<evidence type="ECO:0000313" key="2">
    <source>
        <dbReference type="EMBL" id="PIA48447.1"/>
    </source>
</evidence>
<sequence>MSMWKKTKKSIGKYSVDGWKDLYEDILTMIFNRLDPKCLFETAYSVCQSWRSVCRPMLFWKGNGILDLARLTNIGIDEGDKLMKLLKLILDGLQPQCVVTEFFFPKRLHLSDNHLYYAAQRLANLQILSLPHPTNMITGVGFSRAIQHWKELRYLVIGTFKFPDYAHVIQEIGVNCKNLEFLKIHSMEMKLDVKDGNVFVLDERTSLELATHLCQVKIFWFHGSLLYIQGLETILNKCSSLEGIIISSCRHATRIPNFHRTLKNNTWYNIKKRTRNDNTIEYCTHSTEQEVYNSSLSMLHDLWNHERMEVPRWPVELFIR</sequence>
<gene>
    <name evidence="2" type="ORF">AQUCO_01400796v1</name>
</gene>
<feature type="domain" description="F-box" evidence="1">
    <location>
        <begin position="19"/>
        <end position="61"/>
    </location>
</feature>
<dbReference type="Pfam" id="PF00646">
    <property type="entry name" value="F-box"/>
    <property type="match status" value="1"/>
</dbReference>
<protein>
    <recommendedName>
        <fullName evidence="1">F-box domain-containing protein</fullName>
    </recommendedName>
</protein>
<dbReference type="OrthoDB" id="1929062at2759"/>
<dbReference type="Proteomes" id="UP000230069">
    <property type="component" value="Unassembled WGS sequence"/>
</dbReference>
<name>A0A2G5DYV8_AQUCA</name>
<dbReference type="SUPFAM" id="SSF81383">
    <property type="entry name" value="F-box domain"/>
    <property type="match status" value="1"/>
</dbReference>
<dbReference type="PANTHER" id="PTHR38926">
    <property type="entry name" value="F-BOX DOMAIN CONTAINING PROTEIN, EXPRESSED"/>
    <property type="match status" value="1"/>
</dbReference>
<organism evidence="2 3">
    <name type="scientific">Aquilegia coerulea</name>
    <name type="common">Rocky mountain columbine</name>
    <dbReference type="NCBI Taxonomy" id="218851"/>
    <lineage>
        <taxon>Eukaryota</taxon>
        <taxon>Viridiplantae</taxon>
        <taxon>Streptophyta</taxon>
        <taxon>Embryophyta</taxon>
        <taxon>Tracheophyta</taxon>
        <taxon>Spermatophyta</taxon>
        <taxon>Magnoliopsida</taxon>
        <taxon>Ranunculales</taxon>
        <taxon>Ranunculaceae</taxon>
        <taxon>Thalictroideae</taxon>
        <taxon>Aquilegia</taxon>
    </lineage>
</organism>
<reference evidence="2 3" key="1">
    <citation type="submission" date="2017-09" db="EMBL/GenBank/DDBJ databases">
        <title>WGS assembly of Aquilegia coerulea Goldsmith.</title>
        <authorList>
            <person name="Hodges S."/>
            <person name="Kramer E."/>
            <person name="Nordborg M."/>
            <person name="Tomkins J."/>
            <person name="Borevitz J."/>
            <person name="Derieg N."/>
            <person name="Yan J."/>
            <person name="Mihaltcheva S."/>
            <person name="Hayes R.D."/>
            <person name="Rokhsar D."/>
        </authorList>
    </citation>
    <scope>NUCLEOTIDE SEQUENCE [LARGE SCALE GENOMIC DNA]</scope>
    <source>
        <strain evidence="3">cv. Goldsmith</strain>
    </source>
</reference>
<dbReference type="AlphaFoldDB" id="A0A2G5DYV8"/>
<dbReference type="InParanoid" id="A0A2G5DYV8"/>
<evidence type="ECO:0000259" key="1">
    <source>
        <dbReference type="Pfam" id="PF00646"/>
    </source>
</evidence>
<dbReference type="InterPro" id="IPR032675">
    <property type="entry name" value="LRR_dom_sf"/>
</dbReference>
<dbReference type="STRING" id="218851.A0A2G5DYV8"/>
<proteinExistence type="predicted"/>
<keyword evidence="3" id="KW-1185">Reference proteome</keyword>
<dbReference type="InterPro" id="IPR001810">
    <property type="entry name" value="F-box_dom"/>
</dbReference>
<dbReference type="PANTHER" id="PTHR38926:SF13">
    <property type="entry name" value="F-BOX DOMAIN CONTAINING PROTEIN, EXPRESSED"/>
    <property type="match status" value="1"/>
</dbReference>
<dbReference type="EMBL" id="KZ305031">
    <property type="protein sequence ID" value="PIA48447.1"/>
    <property type="molecule type" value="Genomic_DNA"/>
</dbReference>
<evidence type="ECO:0000313" key="3">
    <source>
        <dbReference type="Proteomes" id="UP000230069"/>
    </source>
</evidence>
<dbReference type="InterPro" id="IPR036047">
    <property type="entry name" value="F-box-like_dom_sf"/>
</dbReference>
<dbReference type="Gene3D" id="1.20.1280.50">
    <property type="match status" value="1"/>
</dbReference>
<accession>A0A2G5DYV8</accession>